<comment type="caution">
    <text evidence="1">The sequence shown here is derived from an EMBL/GenBank/DDBJ whole genome shotgun (WGS) entry which is preliminary data.</text>
</comment>
<reference evidence="1 2" key="1">
    <citation type="submission" date="2024-02" db="EMBL/GenBank/DDBJ databases">
        <title>Comparative Genomic Analysis of Flavobacterium Species Causing Columnaris Disease of Freshwater Fish in Thailand: Insights into Virulence and Resistance Mechanisms.</title>
        <authorList>
            <person name="Nguyen D."/>
            <person name="Chokmangmeepisarn P."/>
            <person name="Khianchaikhan K."/>
            <person name="Morishita M."/>
            <person name="Bunnoy A."/>
            <person name="Rodkhum C."/>
        </authorList>
    </citation>
    <scope>NUCLEOTIDE SEQUENCE [LARGE SCALE GENOMIC DNA]</scope>
    <source>
        <strain evidence="1 2">KCRT2007</strain>
    </source>
</reference>
<sequence length="517" mass="60835">MEDYLKHIFNDAFFYTISVNYSLYGLNDNILGGWIRELFHKNDGYQTPLVINPFRTYGNIDVNSELHLAQTRFFTNSIYTIENSTVNDKNVGAVNFKLDLIESYSVEKININTHFTSYKSNFNLSEKGFICKIYNMFYDLNLSEDEIYTPKSGSLTQQSDYIFYKILKISKKYKEYNKYEISKEYEINLEEFNNFLSVLSKDKSHITLKLRQTLNNLRFNWFDVKEGANSLNFNTDSDFDSDIDFSDEFNYTISLSELIKIIKKAKEENDFLKYEELIPLGCHSITLYIINNKQNPSDLTDMVELSSGEQHFIFSIQSILYHLININSVFESESTKIKYKYVNIILDEIELYFHPEFQRSFAYELLKRIQTLSIPHIESINILFCTHSPFILSDIPKENTLKLDNGKIISDANSRNTLGANIHDLLDNDFYLIKGFMGEFIKDKIFSLINFLSSEDKNKYISIFNYEWDEKKAFDFIELIGEPILKGTLKELYFNLYNDEIDAEIQRLTNLKNQKRK</sequence>
<keyword evidence="2" id="KW-1185">Reference proteome</keyword>
<dbReference type="Proteomes" id="UP001621813">
    <property type="component" value="Unassembled WGS sequence"/>
</dbReference>
<gene>
    <name evidence="1" type="ORF">V3Q77_13015</name>
</gene>
<accession>A0ABW8PS32</accession>
<evidence type="ECO:0000313" key="1">
    <source>
        <dbReference type="EMBL" id="MFK7050806.1"/>
    </source>
</evidence>
<dbReference type="EMBL" id="JAZGZR010000042">
    <property type="protein sequence ID" value="MFK7050806.1"/>
    <property type="molecule type" value="Genomic_DNA"/>
</dbReference>
<evidence type="ECO:0008006" key="3">
    <source>
        <dbReference type="Google" id="ProtNLM"/>
    </source>
</evidence>
<protein>
    <recommendedName>
        <fullName evidence="3">ATPase AAA-type core domain-containing protein</fullName>
    </recommendedName>
</protein>
<organism evidence="1 2">
    <name type="scientific">Flavobacterium davisii</name>
    <dbReference type="NCBI Taxonomy" id="2906077"/>
    <lineage>
        <taxon>Bacteria</taxon>
        <taxon>Pseudomonadati</taxon>
        <taxon>Bacteroidota</taxon>
        <taxon>Flavobacteriia</taxon>
        <taxon>Flavobacteriales</taxon>
        <taxon>Flavobacteriaceae</taxon>
        <taxon>Flavobacterium</taxon>
    </lineage>
</organism>
<evidence type="ECO:0000313" key="2">
    <source>
        <dbReference type="Proteomes" id="UP001621813"/>
    </source>
</evidence>
<proteinExistence type="predicted"/>
<dbReference type="RefSeq" id="WP_405323246.1">
    <property type="nucleotide sequence ID" value="NZ_JAZGZR010000042.1"/>
</dbReference>
<name>A0ABW8PS32_9FLAO</name>